<dbReference type="GO" id="GO:0003700">
    <property type="term" value="F:DNA-binding transcription factor activity"/>
    <property type="evidence" value="ECO:0007669"/>
    <property type="project" value="InterPro"/>
</dbReference>
<dbReference type="SMART" id="SM00422">
    <property type="entry name" value="HTH_MERR"/>
    <property type="match status" value="1"/>
</dbReference>
<gene>
    <name evidence="6" type="ORF">D0469_18240</name>
</gene>
<dbReference type="AlphaFoldDB" id="A0A372LDZ8"/>
<keyword evidence="2" id="KW-0805">Transcription regulation</keyword>
<name>A0A372LDZ8_9BACI</name>
<dbReference type="PANTHER" id="PTHR30204:SF69">
    <property type="entry name" value="MERR-FAMILY TRANSCRIPTIONAL REGULATOR"/>
    <property type="match status" value="1"/>
</dbReference>
<dbReference type="InterPro" id="IPR047057">
    <property type="entry name" value="MerR_fam"/>
</dbReference>
<dbReference type="InterPro" id="IPR009061">
    <property type="entry name" value="DNA-bd_dom_put_sf"/>
</dbReference>
<dbReference type="Pfam" id="PF13411">
    <property type="entry name" value="MerR_1"/>
    <property type="match status" value="1"/>
</dbReference>
<dbReference type="RefSeq" id="WP_117328159.1">
    <property type="nucleotide sequence ID" value="NZ_QVTE01000055.1"/>
</dbReference>
<dbReference type="Proteomes" id="UP000264541">
    <property type="component" value="Unassembled WGS sequence"/>
</dbReference>
<dbReference type="OrthoDB" id="2884071at2"/>
<comment type="caution">
    <text evidence="6">The sequence shown here is derived from an EMBL/GenBank/DDBJ whole genome shotgun (WGS) entry which is preliminary data.</text>
</comment>
<dbReference type="PROSITE" id="PS50937">
    <property type="entry name" value="HTH_MERR_2"/>
    <property type="match status" value="1"/>
</dbReference>
<feature type="domain" description="HTH merR-type" evidence="5">
    <location>
        <begin position="9"/>
        <end position="79"/>
    </location>
</feature>
<dbReference type="InterPro" id="IPR000551">
    <property type="entry name" value="MerR-type_HTH_dom"/>
</dbReference>
<keyword evidence="1" id="KW-0678">Repressor</keyword>
<protein>
    <submittedName>
        <fullName evidence="6">MerR family transcriptional regulator</fullName>
    </submittedName>
</protein>
<evidence type="ECO:0000313" key="7">
    <source>
        <dbReference type="Proteomes" id="UP000264541"/>
    </source>
</evidence>
<keyword evidence="3" id="KW-0238">DNA-binding</keyword>
<dbReference type="SUPFAM" id="SSF46955">
    <property type="entry name" value="Putative DNA-binding domain"/>
    <property type="match status" value="1"/>
</dbReference>
<organism evidence="6 7">
    <name type="scientific">Peribacillus saganii</name>
    <dbReference type="NCBI Taxonomy" id="2303992"/>
    <lineage>
        <taxon>Bacteria</taxon>
        <taxon>Bacillati</taxon>
        <taxon>Bacillota</taxon>
        <taxon>Bacilli</taxon>
        <taxon>Bacillales</taxon>
        <taxon>Bacillaceae</taxon>
        <taxon>Peribacillus</taxon>
    </lineage>
</organism>
<evidence type="ECO:0000256" key="4">
    <source>
        <dbReference type="ARBA" id="ARBA00023163"/>
    </source>
</evidence>
<keyword evidence="4" id="KW-0804">Transcription</keyword>
<dbReference type="GO" id="GO:0003677">
    <property type="term" value="F:DNA binding"/>
    <property type="evidence" value="ECO:0007669"/>
    <property type="project" value="UniProtKB-KW"/>
</dbReference>
<evidence type="ECO:0000259" key="5">
    <source>
        <dbReference type="PROSITE" id="PS50937"/>
    </source>
</evidence>
<dbReference type="EMBL" id="QVTE01000055">
    <property type="protein sequence ID" value="RFU64500.1"/>
    <property type="molecule type" value="Genomic_DNA"/>
</dbReference>
<dbReference type="Gene3D" id="1.10.1660.10">
    <property type="match status" value="1"/>
</dbReference>
<evidence type="ECO:0000256" key="3">
    <source>
        <dbReference type="ARBA" id="ARBA00023125"/>
    </source>
</evidence>
<proteinExistence type="predicted"/>
<reference evidence="6 7" key="1">
    <citation type="submission" date="2018-08" db="EMBL/GenBank/DDBJ databases">
        <title>Bacillus chawlae sp. nov., Bacillus glennii sp. nov., and Bacillus saganii sp. nov. Isolated from the Vehicle Assembly Building at Kennedy Space Center where the Viking Spacecraft were Assembled.</title>
        <authorList>
            <person name="Seuylemezian A."/>
            <person name="Vaishampayan P."/>
        </authorList>
    </citation>
    <scope>NUCLEOTIDE SEQUENCE [LARGE SCALE GENOMIC DNA]</scope>
    <source>
        <strain evidence="6 7">V47-23a</strain>
    </source>
</reference>
<evidence type="ECO:0000256" key="1">
    <source>
        <dbReference type="ARBA" id="ARBA00022491"/>
    </source>
</evidence>
<dbReference type="PANTHER" id="PTHR30204">
    <property type="entry name" value="REDOX-CYCLING DRUG-SENSING TRANSCRIPTIONAL ACTIVATOR SOXR"/>
    <property type="match status" value="1"/>
</dbReference>
<sequence length="347" mass="39280">MATNQILRAYSIKDVSKRINIPTGTIRQWEKDLQGLLHVPRSKQGARFYTQTEISLLEKVKEMRANNLSKEMIRKLLERHNTKVSEAVSETSETSMPAVAEKAVVTSEKPAASAMVPNTEELFAAMEMYRQHMLAEIKDAMQSNRNEIIEQVKKEISSGSMQTVQGLSKSIQRSSEKTKTEVRELAHTVAAASERTFETFEALSEDIAKASERTSETFEALSEDIAKVSERTSDTFEALSIDIVKASEATCDKITKRLNESSKITTRDYKNMMAKVSQDVKTAQKEINTVARVLNRDQEAFVDTMNQGLKELTQVIREREEAFHGMVTSFREAAAAKNEKKWWKPWS</sequence>
<keyword evidence="7" id="KW-1185">Reference proteome</keyword>
<evidence type="ECO:0000313" key="6">
    <source>
        <dbReference type="EMBL" id="RFU64500.1"/>
    </source>
</evidence>
<evidence type="ECO:0000256" key="2">
    <source>
        <dbReference type="ARBA" id="ARBA00023015"/>
    </source>
</evidence>
<accession>A0A372LDZ8</accession>
<dbReference type="CDD" id="cd04764">
    <property type="entry name" value="HTH_MlrA-like_sg1"/>
    <property type="match status" value="1"/>
</dbReference>